<dbReference type="InterPro" id="IPR037104">
    <property type="entry name" value="Annexin_sf"/>
</dbReference>
<dbReference type="GO" id="GO:0005886">
    <property type="term" value="C:plasma membrane"/>
    <property type="evidence" value="ECO:0007669"/>
    <property type="project" value="TreeGrafter"/>
</dbReference>
<dbReference type="PANTHER" id="PTHR10502">
    <property type="entry name" value="ANNEXIN"/>
    <property type="match status" value="1"/>
</dbReference>
<evidence type="ECO:0000256" key="2">
    <source>
        <dbReference type="ARBA" id="ARBA00022737"/>
    </source>
</evidence>
<name>A0A142C662_SPIBA</name>
<evidence type="ECO:0000256" key="1">
    <source>
        <dbReference type="ARBA" id="ARBA00007831"/>
    </source>
</evidence>
<dbReference type="InterPro" id="IPR018502">
    <property type="entry name" value="Annexin_repeat"/>
</dbReference>
<dbReference type="GO" id="GO:0001786">
    <property type="term" value="F:phosphatidylserine binding"/>
    <property type="evidence" value="ECO:0007669"/>
    <property type="project" value="TreeGrafter"/>
</dbReference>
<dbReference type="GO" id="GO:0005509">
    <property type="term" value="F:calcium ion binding"/>
    <property type="evidence" value="ECO:0007669"/>
    <property type="project" value="InterPro"/>
</dbReference>
<keyword evidence="2" id="KW-0677">Repeat</keyword>
<dbReference type="PROSITE" id="PS51897">
    <property type="entry name" value="ANNEXIN_2"/>
    <property type="match status" value="3"/>
</dbReference>
<evidence type="ECO:0000313" key="4">
    <source>
        <dbReference type="EMBL" id="AMP46313.1"/>
    </source>
</evidence>
<dbReference type="PRINTS" id="PR00196">
    <property type="entry name" value="ANNEXIN"/>
</dbReference>
<keyword evidence="3" id="KW-0041">Annexin</keyword>
<protein>
    <submittedName>
        <fullName evidence="4">Annexin 10</fullName>
    </submittedName>
</protein>
<dbReference type="Gene3D" id="1.10.220.10">
    <property type="entry name" value="Annexin"/>
    <property type="match status" value="4"/>
</dbReference>
<dbReference type="SMART" id="SM00335">
    <property type="entry name" value="ANX"/>
    <property type="match status" value="3"/>
</dbReference>
<dbReference type="EMBL" id="KU341432">
    <property type="protein sequence ID" value="AMP46313.1"/>
    <property type="molecule type" value="Genomic_DNA"/>
</dbReference>
<proteinExistence type="inferred from homology"/>
<dbReference type="GO" id="GO:0005737">
    <property type="term" value="C:cytoplasm"/>
    <property type="evidence" value="ECO:0007669"/>
    <property type="project" value="TreeGrafter"/>
</dbReference>
<organism evidence="4">
    <name type="scientific">Spironucleus barkhanus</name>
    <dbReference type="NCBI Taxonomy" id="103874"/>
    <lineage>
        <taxon>Eukaryota</taxon>
        <taxon>Metamonada</taxon>
        <taxon>Diplomonadida</taxon>
        <taxon>Hexamitidae</taxon>
        <taxon>Hexamitinae</taxon>
        <taxon>Spironucleus</taxon>
    </lineage>
</organism>
<dbReference type="SUPFAM" id="SSF47874">
    <property type="entry name" value="Annexin"/>
    <property type="match status" value="1"/>
</dbReference>
<dbReference type="InterPro" id="IPR001464">
    <property type="entry name" value="Annexin"/>
</dbReference>
<comment type="similarity">
    <text evidence="1">Belongs to the annexin family.</text>
</comment>
<evidence type="ECO:0000256" key="3">
    <source>
        <dbReference type="ARBA" id="ARBA00023216"/>
    </source>
</evidence>
<sequence length="389" mass="44103">MYQKLYVHYVIKQKNLFYQQYSIKISFRTTNKPHYLFQFQKMYIYYNIDIIIQIHFQNCAIFPCKMGCSADQKTVETNSTLNAVVGDVSKDKYCQAAERIYKAINGKGTDEAELIAVASTFNDEERVKIGDAFNKIYSKSVLEALKKDLSGDFENLMIELFSGERYTKWAEYIHTCIKGAGTDEKRLLPLVFLMTDDEQPKIAAEFKRLYKTDMIEMIEGDIGNGDWDKLVKGWLKAKNDGAANAEGLADEIFEAAKGAGTDEETFMIVLCKCNSLLYKDVNEAYATKYNKTIVDTITAEMSGKNEYAFLLAHYALLDRRQAVAFALYKAFKGMGTDESGLNNLTVLFSSIVNSGVLEQAYSQFGEIQKDIKGDLKGDYEKAILAMWGF</sequence>
<dbReference type="GO" id="GO:0005544">
    <property type="term" value="F:calcium-dependent phospholipid binding"/>
    <property type="evidence" value="ECO:0007669"/>
    <property type="project" value="InterPro"/>
</dbReference>
<dbReference type="Pfam" id="PF00191">
    <property type="entry name" value="Annexin"/>
    <property type="match status" value="3"/>
</dbReference>
<accession>A0A142C662</accession>
<dbReference type="PANTHER" id="PTHR10502:SF102">
    <property type="entry name" value="ANNEXIN B11"/>
    <property type="match status" value="1"/>
</dbReference>
<reference evidence="4" key="1">
    <citation type="submission" date="2015-12" db="EMBL/GenBank/DDBJ databases">
        <title>Comparative cell biology and evolution of annexins in diplomonads.</title>
        <authorList>
            <person name="Einarsson E."/>
            <person name="Astvaldsson A."/>
            <person name="Hultenby K."/>
            <person name="Andersson J.O."/>
            <person name="Svard S.G."/>
            <person name="Jerlstrom-Hultqvist J."/>
        </authorList>
    </citation>
    <scope>NUCLEOTIDE SEQUENCE</scope>
</reference>
<dbReference type="AlphaFoldDB" id="A0A142C662"/>